<evidence type="ECO:0000256" key="2">
    <source>
        <dbReference type="ARBA" id="ARBA00004418"/>
    </source>
</evidence>
<dbReference type="PANTHER" id="PTHR14969">
    <property type="entry name" value="SPHINGOSINE-1-PHOSPHATE PHOSPHOHYDROLASE"/>
    <property type="match status" value="1"/>
</dbReference>
<accession>E6WP10</accession>
<dbReference type="InterPro" id="IPR000326">
    <property type="entry name" value="PAP2/HPO"/>
</dbReference>
<dbReference type="PROSITE" id="PS01157">
    <property type="entry name" value="ACID_PHOSPH_CL_A"/>
    <property type="match status" value="1"/>
</dbReference>
<evidence type="ECO:0000313" key="11">
    <source>
        <dbReference type="EMBL" id="ADV25909.1"/>
    </source>
</evidence>
<dbReference type="eggNOG" id="COG0671">
    <property type="taxonomic scope" value="Bacteria"/>
</dbReference>
<evidence type="ECO:0000256" key="7">
    <source>
        <dbReference type="ARBA" id="ARBA00047594"/>
    </source>
</evidence>
<comment type="catalytic activity">
    <reaction evidence="1 8">
        <text>a phosphate monoester + H2O = an alcohol + phosphate</text>
        <dbReference type="Rhea" id="RHEA:15017"/>
        <dbReference type="ChEBI" id="CHEBI:15377"/>
        <dbReference type="ChEBI" id="CHEBI:30879"/>
        <dbReference type="ChEBI" id="CHEBI:43474"/>
        <dbReference type="ChEBI" id="CHEBI:67140"/>
        <dbReference type="EC" id="3.1.3.2"/>
    </reaction>
</comment>
<dbReference type="KEGG" id="psu:Psesu_0046"/>
<dbReference type="EMBL" id="CP002446">
    <property type="protein sequence ID" value="ADV25909.1"/>
    <property type="molecule type" value="Genomic_DNA"/>
</dbReference>
<evidence type="ECO:0000313" key="12">
    <source>
        <dbReference type="Proteomes" id="UP000008632"/>
    </source>
</evidence>
<dbReference type="GO" id="GO:0030288">
    <property type="term" value="C:outer membrane-bounded periplasmic space"/>
    <property type="evidence" value="ECO:0007669"/>
    <property type="project" value="InterPro"/>
</dbReference>
<dbReference type="InterPro" id="IPR036938">
    <property type="entry name" value="PAP2/HPO_sf"/>
</dbReference>
<evidence type="ECO:0000256" key="1">
    <source>
        <dbReference type="ARBA" id="ARBA00000032"/>
    </source>
</evidence>
<dbReference type="PIRSF" id="PIRSF000897">
    <property type="entry name" value="Acid_Ptase_ClsA"/>
    <property type="match status" value="1"/>
</dbReference>
<dbReference type="Proteomes" id="UP000008632">
    <property type="component" value="Chromosome"/>
</dbReference>
<sequence>MHRTAQARRRPVLVLVLLATALAGCSARPTPPAPGLAADGVPESRPGRAIGYLADDAIPDSAALLPPPPAGEAAGLDQARMRAALALRDTPRFAQAAVDADLDFPQAAPLFACALGVEIDVAHTPATWRLLRRTLADAARSTRTAKDLYKRPRPFLSNKAPTCTPEDEADLAHSGSYPSGHTAIGTLWSLVLASAAPERGDTLLARGRAFGESRVVCNVHWTTDVIEGQFMGAATFARLQSEPAYLADLDAARRELAAARAAGRVPARDCAAEAAALAMPAAAG</sequence>
<organism evidence="11 12">
    <name type="scientific">Pseudoxanthomonas suwonensis (strain 11-1)</name>
    <dbReference type="NCBI Taxonomy" id="743721"/>
    <lineage>
        <taxon>Bacteria</taxon>
        <taxon>Pseudomonadati</taxon>
        <taxon>Pseudomonadota</taxon>
        <taxon>Gammaproteobacteria</taxon>
        <taxon>Lysobacterales</taxon>
        <taxon>Lysobacteraceae</taxon>
        <taxon>Pseudoxanthomonas</taxon>
    </lineage>
</organism>
<proteinExistence type="inferred from homology"/>
<comment type="similarity">
    <text evidence="3 8">Belongs to the class A bacterial acid phosphatase family.</text>
</comment>
<dbReference type="InterPro" id="IPR018296">
    <property type="entry name" value="Acid_Pase_classA_bac_CS"/>
</dbReference>
<evidence type="ECO:0000256" key="9">
    <source>
        <dbReference type="SAM" id="SignalP"/>
    </source>
</evidence>
<dbReference type="InterPro" id="IPR001011">
    <property type="entry name" value="Acid_Pase_classA_bac"/>
</dbReference>
<dbReference type="GO" id="GO:0050380">
    <property type="term" value="F:undecaprenyl-diphosphatase activity"/>
    <property type="evidence" value="ECO:0007669"/>
    <property type="project" value="UniProtKB-EC"/>
</dbReference>
<name>E6WP10_PSEUU</name>
<dbReference type="GO" id="GO:0003993">
    <property type="term" value="F:acid phosphatase activity"/>
    <property type="evidence" value="ECO:0007669"/>
    <property type="project" value="UniProtKB-EC"/>
</dbReference>
<dbReference type="CDD" id="cd03397">
    <property type="entry name" value="PAP2_acid_phosphatase"/>
    <property type="match status" value="1"/>
</dbReference>
<evidence type="ECO:0000256" key="8">
    <source>
        <dbReference type="PIRNR" id="PIRNR000897"/>
    </source>
</evidence>
<evidence type="ECO:0000256" key="3">
    <source>
        <dbReference type="ARBA" id="ARBA00009017"/>
    </source>
</evidence>
<comment type="catalytic activity">
    <reaction evidence="7">
        <text>di-trans,octa-cis-undecaprenyl diphosphate + H2O = di-trans,octa-cis-undecaprenyl phosphate + phosphate + H(+)</text>
        <dbReference type="Rhea" id="RHEA:28094"/>
        <dbReference type="ChEBI" id="CHEBI:15377"/>
        <dbReference type="ChEBI" id="CHEBI:15378"/>
        <dbReference type="ChEBI" id="CHEBI:43474"/>
        <dbReference type="ChEBI" id="CHEBI:58405"/>
        <dbReference type="ChEBI" id="CHEBI:60392"/>
        <dbReference type="EC" id="3.6.1.27"/>
    </reaction>
</comment>
<dbReference type="STRING" id="743721.Psesu_0046"/>
<evidence type="ECO:0000256" key="6">
    <source>
        <dbReference type="ARBA" id="ARBA00022801"/>
    </source>
</evidence>
<dbReference type="HOGENOM" id="CLU_079861_0_0_6"/>
<protein>
    <recommendedName>
        <fullName evidence="8">Acid phosphatase</fullName>
        <ecNumber evidence="8">3.1.3.2</ecNumber>
    </recommendedName>
</protein>
<dbReference type="PROSITE" id="PS51257">
    <property type="entry name" value="PROKAR_LIPOPROTEIN"/>
    <property type="match status" value="1"/>
</dbReference>
<keyword evidence="5" id="KW-0574">Periplasm</keyword>
<keyword evidence="6 8" id="KW-0378">Hydrolase</keyword>
<dbReference type="OrthoDB" id="9805301at2"/>
<dbReference type="PRINTS" id="PR00483">
    <property type="entry name" value="BACPHPHTASE"/>
</dbReference>
<evidence type="ECO:0000259" key="10">
    <source>
        <dbReference type="SMART" id="SM00014"/>
    </source>
</evidence>
<feature type="signal peptide" evidence="9">
    <location>
        <begin position="1"/>
        <end position="23"/>
    </location>
</feature>
<keyword evidence="4 9" id="KW-0732">Signal</keyword>
<dbReference type="Pfam" id="PF01569">
    <property type="entry name" value="PAP2"/>
    <property type="match status" value="1"/>
</dbReference>
<dbReference type="EC" id="3.1.3.2" evidence="8"/>
<evidence type="ECO:0000256" key="5">
    <source>
        <dbReference type="ARBA" id="ARBA00022764"/>
    </source>
</evidence>
<dbReference type="AlphaFoldDB" id="E6WP10"/>
<reference evidence="11 12" key="1">
    <citation type="submission" date="2011-01" db="EMBL/GenBank/DDBJ databases">
        <title>Complete sequence of Pseudoxanthomonas suwonensis 11-1.</title>
        <authorList>
            <consortium name="US DOE Joint Genome Institute"/>
            <person name="Lucas S."/>
            <person name="Copeland A."/>
            <person name="Lapidus A."/>
            <person name="Cheng J.-F."/>
            <person name="Goodwin L."/>
            <person name="Pitluck S."/>
            <person name="Teshima H."/>
            <person name="Detter J.C."/>
            <person name="Han C."/>
            <person name="Tapia R."/>
            <person name="Land M."/>
            <person name="Hauser L."/>
            <person name="Kyrpides N."/>
            <person name="Ivanova N."/>
            <person name="Ovchinnikova G."/>
            <person name="Siebers A.K."/>
            <person name="Allgaier M."/>
            <person name="Thelen M.P."/>
            <person name="Hugenholtz P."/>
            <person name="Gladden J."/>
            <person name="Woyke T."/>
        </authorList>
    </citation>
    <scope>NUCLEOTIDE SEQUENCE [LARGE SCALE GENOMIC DNA]</scope>
    <source>
        <strain evidence="12">11-1</strain>
    </source>
</reference>
<feature type="domain" description="Phosphatidic acid phosphatase type 2/haloperoxidase" evidence="10">
    <location>
        <begin position="130"/>
        <end position="240"/>
    </location>
</feature>
<dbReference type="PANTHER" id="PTHR14969:SF60">
    <property type="entry name" value="NON-SPECIFIC ACID PHOSPHATASE"/>
    <property type="match status" value="1"/>
</dbReference>
<evidence type="ECO:0000256" key="4">
    <source>
        <dbReference type="ARBA" id="ARBA00022729"/>
    </source>
</evidence>
<gene>
    <name evidence="11" type="ordered locus">Psesu_0046</name>
</gene>
<comment type="subcellular location">
    <subcellularLocation>
        <location evidence="2">Periplasm</location>
    </subcellularLocation>
</comment>
<keyword evidence="12" id="KW-1185">Reference proteome</keyword>
<dbReference type="SUPFAM" id="SSF48317">
    <property type="entry name" value="Acid phosphatase/Vanadium-dependent haloperoxidase"/>
    <property type="match status" value="1"/>
</dbReference>
<dbReference type="RefSeq" id="WP_013533739.1">
    <property type="nucleotide sequence ID" value="NC_014924.1"/>
</dbReference>
<feature type="chain" id="PRO_5003214359" description="Acid phosphatase" evidence="9">
    <location>
        <begin position="24"/>
        <end position="284"/>
    </location>
</feature>
<dbReference type="Gene3D" id="1.20.144.10">
    <property type="entry name" value="Phosphatidic acid phosphatase type 2/haloperoxidase"/>
    <property type="match status" value="1"/>
</dbReference>
<dbReference type="SMART" id="SM00014">
    <property type="entry name" value="acidPPc"/>
    <property type="match status" value="1"/>
</dbReference>